<keyword evidence="2" id="KW-1003">Cell membrane</keyword>
<dbReference type="SUPFAM" id="SSF52540">
    <property type="entry name" value="P-loop containing nucleoside triphosphate hydrolases"/>
    <property type="match status" value="1"/>
</dbReference>
<sequence length="367" mass="41374">MVILRADGLNKKYKNKSILEDVSFEIKSGTFSVIFGPPGCGKSVLLRVLSGLEKPDSGKVFLRGEDVTNVISGDRNIGYVPQAFALYPHYTVYDNIAYPLKLVRESKRRIAEEVDRVAKMLRITHLLNKYPDQLSGGEKQRVALARGITKKTELYFLDDPLSGLDFKLREQLFDDLKDLRERLGATFVYTTSDPLEALILADEIFILDEKTVKEHGETENVYYNPQYVGTSKLLCFPESNIFEGKIRKEGDTYICNTDLFEFPVEVKDEIESDVDVLVSVKPQNIIINEKPEARAIEIDGKLILTEDLGGELVLHIEVKDTLLVSVLRYEEVAKSQKEALRVFIPVNEIHVFMASTGMRIGQGGAYA</sequence>
<dbReference type="PROSITE" id="PS50893">
    <property type="entry name" value="ABC_TRANSPORTER_2"/>
    <property type="match status" value="1"/>
</dbReference>
<evidence type="ECO:0000256" key="4">
    <source>
        <dbReference type="ARBA" id="ARBA00022840"/>
    </source>
</evidence>
<dbReference type="EMBL" id="QMQA01000163">
    <property type="protein sequence ID" value="RLE12457.1"/>
    <property type="molecule type" value="Genomic_DNA"/>
</dbReference>
<evidence type="ECO:0000256" key="3">
    <source>
        <dbReference type="ARBA" id="ARBA00022741"/>
    </source>
</evidence>
<dbReference type="InterPro" id="IPR012340">
    <property type="entry name" value="NA-bd_OB-fold"/>
</dbReference>
<dbReference type="Gene3D" id="2.40.50.140">
    <property type="entry name" value="Nucleic acid-binding proteins"/>
    <property type="match status" value="1"/>
</dbReference>
<dbReference type="SUPFAM" id="SSF50331">
    <property type="entry name" value="MOP-like"/>
    <property type="match status" value="1"/>
</dbReference>
<evidence type="ECO:0000256" key="5">
    <source>
        <dbReference type="ARBA" id="ARBA00022967"/>
    </source>
</evidence>
<evidence type="ECO:0000313" key="8">
    <source>
        <dbReference type="EMBL" id="RLE12457.1"/>
    </source>
</evidence>
<reference evidence="8 9" key="1">
    <citation type="submission" date="2018-06" db="EMBL/GenBank/DDBJ databases">
        <title>Extensive metabolic versatility and redundancy in microbially diverse, dynamic hydrothermal sediments.</title>
        <authorList>
            <person name="Dombrowski N."/>
            <person name="Teske A."/>
            <person name="Baker B.J."/>
        </authorList>
    </citation>
    <scope>NUCLEOTIDE SEQUENCE [LARGE SCALE GENOMIC DNA]</scope>
    <source>
        <strain evidence="8">B3_G15</strain>
    </source>
</reference>
<dbReference type="Gene3D" id="2.40.50.100">
    <property type="match status" value="1"/>
</dbReference>
<gene>
    <name evidence="8" type="ORF">DRJ04_06160</name>
</gene>
<dbReference type="InterPro" id="IPR008995">
    <property type="entry name" value="Mo/tungstate-bd_C_term_dom"/>
</dbReference>
<dbReference type="Gene3D" id="3.40.50.300">
    <property type="entry name" value="P-loop containing nucleotide triphosphate hydrolases"/>
    <property type="match status" value="1"/>
</dbReference>
<dbReference type="PANTHER" id="PTHR43875">
    <property type="entry name" value="MALTODEXTRIN IMPORT ATP-BINDING PROTEIN MSMX"/>
    <property type="match status" value="1"/>
</dbReference>
<protein>
    <submittedName>
        <fullName evidence="8">ABC transporter ATP-binding protein</fullName>
    </submittedName>
</protein>
<dbReference type="GO" id="GO:0016887">
    <property type="term" value="F:ATP hydrolysis activity"/>
    <property type="evidence" value="ECO:0007669"/>
    <property type="project" value="InterPro"/>
</dbReference>
<name>A0A662DD83_UNCAE</name>
<organism evidence="8 9">
    <name type="scientific">Aerophobetes bacterium</name>
    <dbReference type="NCBI Taxonomy" id="2030807"/>
    <lineage>
        <taxon>Bacteria</taxon>
        <taxon>Candidatus Aerophobota</taxon>
    </lineage>
</organism>
<evidence type="ECO:0000256" key="1">
    <source>
        <dbReference type="ARBA" id="ARBA00022448"/>
    </source>
</evidence>
<dbReference type="GO" id="GO:0055052">
    <property type="term" value="C:ATP-binding cassette (ABC) transporter complex, substrate-binding subunit-containing"/>
    <property type="evidence" value="ECO:0007669"/>
    <property type="project" value="TreeGrafter"/>
</dbReference>
<dbReference type="SMART" id="SM00382">
    <property type="entry name" value="AAA"/>
    <property type="match status" value="1"/>
</dbReference>
<keyword evidence="6" id="KW-0472">Membrane</keyword>
<evidence type="ECO:0000313" key="9">
    <source>
        <dbReference type="Proteomes" id="UP000280417"/>
    </source>
</evidence>
<evidence type="ECO:0000256" key="2">
    <source>
        <dbReference type="ARBA" id="ARBA00022475"/>
    </source>
</evidence>
<dbReference type="PANTHER" id="PTHR43875:SF15">
    <property type="entry name" value="TREHALOSE IMPORT ATP-BINDING PROTEIN SUGC"/>
    <property type="match status" value="1"/>
</dbReference>
<dbReference type="InterPro" id="IPR027417">
    <property type="entry name" value="P-loop_NTPase"/>
</dbReference>
<dbReference type="InterPro" id="IPR003439">
    <property type="entry name" value="ABC_transporter-like_ATP-bd"/>
</dbReference>
<keyword evidence="3" id="KW-0547">Nucleotide-binding</keyword>
<proteinExistence type="predicted"/>
<accession>A0A662DD83</accession>
<evidence type="ECO:0000256" key="6">
    <source>
        <dbReference type="ARBA" id="ARBA00023136"/>
    </source>
</evidence>
<dbReference type="Pfam" id="PF00005">
    <property type="entry name" value="ABC_tran"/>
    <property type="match status" value="1"/>
</dbReference>
<comment type="caution">
    <text evidence="8">The sequence shown here is derived from an EMBL/GenBank/DDBJ whole genome shotgun (WGS) entry which is preliminary data.</text>
</comment>
<dbReference type="InterPro" id="IPR047641">
    <property type="entry name" value="ABC_transpr_MalK/UgpC-like"/>
</dbReference>
<keyword evidence="5" id="KW-1278">Translocase</keyword>
<dbReference type="GO" id="GO:0005524">
    <property type="term" value="F:ATP binding"/>
    <property type="evidence" value="ECO:0007669"/>
    <property type="project" value="UniProtKB-KW"/>
</dbReference>
<dbReference type="Proteomes" id="UP000280417">
    <property type="component" value="Unassembled WGS sequence"/>
</dbReference>
<evidence type="ECO:0000259" key="7">
    <source>
        <dbReference type="PROSITE" id="PS50893"/>
    </source>
</evidence>
<dbReference type="AlphaFoldDB" id="A0A662DD83"/>
<feature type="domain" description="ABC transporter" evidence="7">
    <location>
        <begin position="4"/>
        <end position="234"/>
    </location>
</feature>
<dbReference type="InterPro" id="IPR003593">
    <property type="entry name" value="AAA+_ATPase"/>
</dbReference>
<keyword evidence="4 8" id="KW-0067">ATP-binding</keyword>
<keyword evidence="1" id="KW-0813">Transport</keyword>
<dbReference type="InterPro" id="IPR017871">
    <property type="entry name" value="ABC_transporter-like_CS"/>
</dbReference>
<dbReference type="PROSITE" id="PS00211">
    <property type="entry name" value="ABC_TRANSPORTER_1"/>
    <property type="match status" value="1"/>
</dbReference>